<keyword evidence="2" id="KW-0645">Protease</keyword>
<comment type="caution">
    <text evidence="5">The sequence shown here is derived from an EMBL/GenBank/DDBJ whole genome shotgun (WGS) entry which is preliminary data.</text>
</comment>
<dbReference type="GO" id="GO:0004252">
    <property type="term" value="F:serine-type endopeptidase activity"/>
    <property type="evidence" value="ECO:0007669"/>
    <property type="project" value="TreeGrafter"/>
</dbReference>
<dbReference type="SUPFAM" id="SSF53474">
    <property type="entry name" value="alpha/beta-Hydrolases"/>
    <property type="match status" value="1"/>
</dbReference>
<protein>
    <submittedName>
        <fullName evidence="5">S9 family peptidase</fullName>
    </submittedName>
</protein>
<dbReference type="PANTHER" id="PTHR42776:SF27">
    <property type="entry name" value="DIPEPTIDYL PEPTIDASE FAMILY MEMBER 6"/>
    <property type="match status" value="1"/>
</dbReference>
<proteinExistence type="predicted"/>
<feature type="signal peptide" evidence="3">
    <location>
        <begin position="1"/>
        <end position="22"/>
    </location>
</feature>
<evidence type="ECO:0000259" key="4">
    <source>
        <dbReference type="Pfam" id="PF00326"/>
    </source>
</evidence>
<reference evidence="5 6" key="1">
    <citation type="journal article" date="2017" name="Int. J. Syst. Evol. Microbiol.">
        <title>Oleiagrimonas citrea sp. nov., a marine bacterium isolated from tidal flat sediment and emended description of the genus Oleiagrimonas Fang et al. 2015 and Oleiagrimonas soli.</title>
        <authorList>
            <person name="Yang S.H."/>
            <person name="Seo H.S."/>
            <person name="Seong C.N."/>
            <person name="Kwon K.K."/>
        </authorList>
    </citation>
    <scope>NUCLEOTIDE SEQUENCE [LARGE SCALE GENOMIC DNA]</scope>
    <source>
        <strain evidence="5 6">MEBiC09124</strain>
    </source>
</reference>
<evidence type="ECO:0000256" key="3">
    <source>
        <dbReference type="SAM" id="SignalP"/>
    </source>
</evidence>
<sequence length="694" mass="74741">MKTHTLLSCLLAAAFVPAAAHADQPAPKASDATSAKISAILKTLGKTTRFGGVAVSPNGKTLAWTFHDKDGEHLQLADARGRHVRNVGVTGTDKACRDIARPHWSPDGTRIAFLGNCGNDKHPSQADIFVADAAASKPVAHAVTKLDGYAHDLTWAPNGKQFGLLYVAGDRHRVGATAATKARVGVIGVSNISHQQFNVVGMDGVPHAVTPKSLFVYEYSWSPKSDAVAFVAAPPPGENNWWVAKLYAQDTAHGSAPRVVVDPGTVKGSLHGLQIALPRWSPDASRIAFIGGLMSDQGATGGDIYVVPSHGGAPVDVTPGIHTSPSWLTWTGNDHLLVAAMASGKTRISRFTLDGDKPAHEQPLLTDPSGLGDGSVASAVAVAANHMRFAFIRSTFDHAPEIYSGRFATDRDNQPTRIAQAPRAVTHKNNDLKPLWGKAVSVEWTNEGYHVQGWLLLPANYDPHKTYPMIVNVHGGPVWNVRSGWGGNGLYSALGYFVLMPNPRGSLGEGAAYTQAVRKDMGYGDLRDILAGVDKVEKLYPVDDKRLGISGWSYGGFMSMFAPTQTHRFRAAVAGAGLSNWQSYYGQNMIDQWMLPFFGKSVYDDPAVYAKSSAINFIKQNKTPTLVVVGERDAECPAPQSFEFWHALRAMGVPTQLVVYAGEGHGFHKMKDRIDVMKRSAHWFAKYLGTGADK</sequence>
<dbReference type="InterPro" id="IPR029058">
    <property type="entry name" value="AB_hydrolase_fold"/>
</dbReference>
<keyword evidence="1" id="KW-0378">Hydrolase</keyword>
<dbReference type="Pfam" id="PF00326">
    <property type="entry name" value="Peptidase_S9"/>
    <property type="match status" value="1"/>
</dbReference>
<feature type="domain" description="Peptidase S9 prolyl oligopeptidase catalytic" evidence="4">
    <location>
        <begin position="491"/>
        <end position="689"/>
    </location>
</feature>
<dbReference type="Pfam" id="PF07676">
    <property type="entry name" value="PD40"/>
    <property type="match status" value="1"/>
</dbReference>
<evidence type="ECO:0000313" key="6">
    <source>
        <dbReference type="Proteomes" id="UP000541636"/>
    </source>
</evidence>
<keyword evidence="2" id="KW-0720">Serine protease</keyword>
<dbReference type="PANTHER" id="PTHR42776">
    <property type="entry name" value="SERINE PEPTIDASE S9 FAMILY MEMBER"/>
    <property type="match status" value="1"/>
</dbReference>
<dbReference type="InterPro" id="IPR011042">
    <property type="entry name" value="6-blade_b-propeller_TolB-like"/>
</dbReference>
<accession>A0A846ZM94</accession>
<keyword evidence="3" id="KW-0732">Signal</keyword>
<dbReference type="EMBL" id="JAAZQD010000002">
    <property type="protein sequence ID" value="NKZ38571.1"/>
    <property type="molecule type" value="Genomic_DNA"/>
</dbReference>
<dbReference type="Gene3D" id="3.40.50.1820">
    <property type="entry name" value="alpha/beta hydrolase"/>
    <property type="match status" value="1"/>
</dbReference>
<evidence type="ECO:0000313" key="5">
    <source>
        <dbReference type="EMBL" id="NKZ38571.1"/>
    </source>
</evidence>
<name>A0A846ZM94_9GAMM</name>
<evidence type="ECO:0000256" key="2">
    <source>
        <dbReference type="ARBA" id="ARBA00022825"/>
    </source>
</evidence>
<gene>
    <name evidence="5" type="ORF">HF690_06320</name>
</gene>
<feature type="chain" id="PRO_5032824921" evidence="3">
    <location>
        <begin position="23"/>
        <end position="694"/>
    </location>
</feature>
<keyword evidence="6" id="KW-1185">Reference proteome</keyword>
<dbReference type="RefSeq" id="WP_168608845.1">
    <property type="nucleotide sequence ID" value="NZ_JAAZQD010000002.1"/>
</dbReference>
<dbReference type="SUPFAM" id="SSF82171">
    <property type="entry name" value="DPP6 N-terminal domain-like"/>
    <property type="match status" value="1"/>
</dbReference>
<organism evidence="5 6">
    <name type="scientific">Oleiagrimonas citrea</name>
    <dbReference type="NCBI Taxonomy" id="1665687"/>
    <lineage>
        <taxon>Bacteria</taxon>
        <taxon>Pseudomonadati</taxon>
        <taxon>Pseudomonadota</taxon>
        <taxon>Gammaproteobacteria</taxon>
        <taxon>Lysobacterales</taxon>
        <taxon>Rhodanobacteraceae</taxon>
        <taxon>Oleiagrimonas</taxon>
    </lineage>
</organism>
<dbReference type="Proteomes" id="UP000541636">
    <property type="component" value="Unassembled WGS sequence"/>
</dbReference>
<dbReference type="Gene3D" id="2.120.10.30">
    <property type="entry name" value="TolB, C-terminal domain"/>
    <property type="match status" value="2"/>
</dbReference>
<dbReference type="InterPro" id="IPR001375">
    <property type="entry name" value="Peptidase_S9_cat"/>
</dbReference>
<dbReference type="GO" id="GO:0006508">
    <property type="term" value="P:proteolysis"/>
    <property type="evidence" value="ECO:0007669"/>
    <property type="project" value="InterPro"/>
</dbReference>
<dbReference type="AlphaFoldDB" id="A0A846ZM94"/>
<evidence type="ECO:0000256" key="1">
    <source>
        <dbReference type="ARBA" id="ARBA00022801"/>
    </source>
</evidence>
<dbReference type="InterPro" id="IPR011659">
    <property type="entry name" value="WD40"/>
</dbReference>